<keyword evidence="2" id="KW-0812">Transmembrane</keyword>
<comment type="caution">
    <text evidence="4">The sequence shown here is derived from an EMBL/GenBank/DDBJ whole genome shotgun (WGS) entry which is preliminary data.</text>
</comment>
<evidence type="ECO:0000313" key="3">
    <source>
        <dbReference type="EMBL" id="CAF0736368.1"/>
    </source>
</evidence>
<evidence type="ECO:0000256" key="2">
    <source>
        <dbReference type="SAM" id="Phobius"/>
    </source>
</evidence>
<dbReference type="OrthoDB" id="10034067at2759"/>
<dbReference type="EMBL" id="CAJOBA010000198">
    <property type="protein sequence ID" value="CAF3513095.1"/>
    <property type="molecule type" value="Genomic_DNA"/>
</dbReference>
<gene>
    <name evidence="4" type="ORF">GPM918_LOCUS8812</name>
    <name evidence="3" type="ORF">OVA965_LOCUS1163</name>
    <name evidence="6" type="ORF">SRO942_LOCUS8813</name>
    <name evidence="5" type="ORF">TMI583_LOCUS1164</name>
</gene>
<protein>
    <submittedName>
        <fullName evidence="4">Uncharacterized protein</fullName>
    </submittedName>
</protein>
<dbReference type="Proteomes" id="UP000677228">
    <property type="component" value="Unassembled WGS sequence"/>
</dbReference>
<dbReference type="Proteomes" id="UP000663829">
    <property type="component" value="Unassembled WGS sequence"/>
</dbReference>
<evidence type="ECO:0000313" key="4">
    <source>
        <dbReference type="EMBL" id="CAF0904425.1"/>
    </source>
</evidence>
<feature type="transmembrane region" description="Helical" evidence="2">
    <location>
        <begin position="30"/>
        <end position="54"/>
    </location>
</feature>
<proteinExistence type="predicted"/>
<evidence type="ECO:0000313" key="7">
    <source>
        <dbReference type="Proteomes" id="UP000663829"/>
    </source>
</evidence>
<feature type="compositionally biased region" description="Acidic residues" evidence="1">
    <location>
        <begin position="459"/>
        <end position="474"/>
    </location>
</feature>
<dbReference type="EMBL" id="CAJOBC010001580">
    <property type="protein sequence ID" value="CAF3686380.1"/>
    <property type="molecule type" value="Genomic_DNA"/>
</dbReference>
<keyword evidence="2" id="KW-0472">Membrane</keyword>
<organism evidence="4 7">
    <name type="scientific">Didymodactylos carnosus</name>
    <dbReference type="NCBI Taxonomy" id="1234261"/>
    <lineage>
        <taxon>Eukaryota</taxon>
        <taxon>Metazoa</taxon>
        <taxon>Spiralia</taxon>
        <taxon>Gnathifera</taxon>
        <taxon>Rotifera</taxon>
        <taxon>Eurotatoria</taxon>
        <taxon>Bdelloidea</taxon>
        <taxon>Philodinida</taxon>
        <taxon>Philodinidae</taxon>
        <taxon>Didymodactylos</taxon>
    </lineage>
</organism>
<reference evidence="4" key="1">
    <citation type="submission" date="2021-02" db="EMBL/GenBank/DDBJ databases">
        <authorList>
            <person name="Nowell W R."/>
        </authorList>
    </citation>
    <scope>NUCLEOTIDE SEQUENCE</scope>
</reference>
<feature type="region of interest" description="Disordered" evidence="1">
    <location>
        <begin position="455"/>
        <end position="474"/>
    </location>
</feature>
<sequence length="481" mass="57121">MLKGDLFRRRRRCRLVRWLRLSSLFRSYPILLAVIVSFSVFIYLQFLLINYIFYYNFSKSNKTRLYPDRPLTLNVHSFNVCHPTQLNIEKLNRYYHKTFEREQQQQQQCILIENLNGGQWWHYVSHEFAEILTHLYSIGNQSNIIYRPLPKYSRIVLSTNFTQWFMTACGGDQLPLVVVLWDVNFKVWLTMKRQWHDITRKISFILFIDDLHYISDEMYQNRQFILDNVQEILSTYAYSIHNYYLNISLSKLTWFPHSASSLVLHQTKSAINVTAQKMMFVSGANMQPWYPCRFRAFQLCMRKNLVACLRHPGYGLLANHSRSAHGERYSDYMKKYVFGLGTCQSVHYAVAKLFEIPSNGLVLITTKDMEQILQQLGLIKNEHYLTINCTDLPILINEIKHIQTIPDDELLTIRQNGQQVVHERHLTIHRAQLLHVRIVAHALLAYRKQKRQLSSRESNDEEFESSSEFDDQDLWEWGRNC</sequence>
<evidence type="ECO:0000256" key="1">
    <source>
        <dbReference type="SAM" id="MobiDB-lite"/>
    </source>
</evidence>
<dbReference type="EMBL" id="CAJNOQ010001580">
    <property type="protein sequence ID" value="CAF0904425.1"/>
    <property type="molecule type" value="Genomic_DNA"/>
</dbReference>
<dbReference type="AlphaFoldDB" id="A0A813ZS70"/>
<accession>A0A813ZS70</accession>
<evidence type="ECO:0000313" key="6">
    <source>
        <dbReference type="EMBL" id="CAF3686380.1"/>
    </source>
</evidence>
<evidence type="ECO:0000313" key="5">
    <source>
        <dbReference type="EMBL" id="CAF3513095.1"/>
    </source>
</evidence>
<name>A0A813ZS70_9BILA</name>
<dbReference type="Proteomes" id="UP000681722">
    <property type="component" value="Unassembled WGS sequence"/>
</dbReference>
<dbReference type="Proteomes" id="UP000682733">
    <property type="component" value="Unassembled WGS sequence"/>
</dbReference>
<keyword evidence="2" id="KW-1133">Transmembrane helix</keyword>
<dbReference type="EMBL" id="CAJNOK010000198">
    <property type="protein sequence ID" value="CAF0736368.1"/>
    <property type="molecule type" value="Genomic_DNA"/>
</dbReference>
<keyword evidence="7" id="KW-1185">Reference proteome</keyword>